<evidence type="ECO:0000256" key="12">
    <source>
        <dbReference type="ARBA" id="ARBA00060858"/>
    </source>
</evidence>
<dbReference type="Proteomes" id="UP000625711">
    <property type="component" value="Unassembled WGS sequence"/>
</dbReference>
<comment type="catalytic activity">
    <reaction evidence="10">
        <text>beta-D-glucosyl-(1&lt;-&gt;1)-N-octadecanoylsphing-4-enine + H2O = N-octadecanoylsphing-4-enine + D-glucose</text>
        <dbReference type="Rhea" id="RHEA:59284"/>
        <dbReference type="ChEBI" id="CHEBI:4167"/>
        <dbReference type="ChEBI" id="CHEBI:15377"/>
        <dbReference type="ChEBI" id="CHEBI:72961"/>
        <dbReference type="ChEBI" id="CHEBI:84719"/>
    </reaction>
    <physiologicalReaction direction="left-to-right" evidence="10">
        <dbReference type="Rhea" id="RHEA:59285"/>
    </physiologicalReaction>
</comment>
<dbReference type="EMBL" id="JAACXV010000077">
    <property type="protein sequence ID" value="KAF7284529.1"/>
    <property type="molecule type" value="Genomic_DNA"/>
</dbReference>
<evidence type="ECO:0000256" key="5">
    <source>
        <dbReference type="ARBA" id="ARBA00023295"/>
    </source>
</evidence>
<keyword evidence="5" id="KW-0326">Glycosidase</keyword>
<comment type="catalytic activity">
    <reaction evidence="9">
        <text>a beta-D-xylosyl-(1&lt;-&gt;1')-N-acylsphing-4-enine + cholesterol = cholesteryl 3-beta-D-xyloside + an N-acylsphing-4-enine</text>
        <dbReference type="Rhea" id="RHEA:70239"/>
        <dbReference type="ChEBI" id="CHEBI:16113"/>
        <dbReference type="ChEBI" id="CHEBI:52639"/>
        <dbReference type="ChEBI" id="CHEBI:189067"/>
        <dbReference type="ChEBI" id="CHEBI:189068"/>
    </reaction>
    <physiologicalReaction direction="left-to-right" evidence="9">
        <dbReference type="Rhea" id="RHEA:70240"/>
    </physiologicalReaction>
    <physiologicalReaction direction="right-to-left" evidence="9">
        <dbReference type="Rhea" id="RHEA:70241"/>
    </physiologicalReaction>
</comment>
<evidence type="ECO:0000256" key="14">
    <source>
        <dbReference type="ARBA" id="ARBA00079026"/>
    </source>
</evidence>
<dbReference type="PANTHER" id="PTHR10353">
    <property type="entry name" value="GLYCOSYL HYDROLASE"/>
    <property type="match status" value="1"/>
</dbReference>
<dbReference type="Pfam" id="PF00232">
    <property type="entry name" value="Glyco_hydro_1"/>
    <property type="match status" value="1"/>
</dbReference>
<reference evidence="18" key="1">
    <citation type="submission" date="2020-08" db="EMBL/GenBank/DDBJ databases">
        <title>Genome sequencing and assembly of the red palm weevil Rhynchophorus ferrugineus.</title>
        <authorList>
            <person name="Dias G.B."/>
            <person name="Bergman C.M."/>
            <person name="Manee M."/>
        </authorList>
    </citation>
    <scope>NUCLEOTIDE SEQUENCE</scope>
    <source>
        <strain evidence="18">AA-2017</strain>
        <tissue evidence="18">Whole larva</tissue>
    </source>
</reference>
<proteinExistence type="inferred from homology"/>
<evidence type="ECO:0000256" key="7">
    <source>
        <dbReference type="ARBA" id="ARBA00048813"/>
    </source>
</evidence>
<dbReference type="EC" id="3.2.1.21" evidence="3"/>
<evidence type="ECO:0000313" key="19">
    <source>
        <dbReference type="Proteomes" id="UP000625711"/>
    </source>
</evidence>
<keyword evidence="4" id="KW-0378">Hydrolase</keyword>
<dbReference type="GO" id="GO:0004336">
    <property type="term" value="F:galactosylceramidase activity"/>
    <property type="evidence" value="ECO:0007669"/>
    <property type="project" value="UniProtKB-EC"/>
</dbReference>
<evidence type="ECO:0000256" key="2">
    <source>
        <dbReference type="ARBA" id="ARBA00012657"/>
    </source>
</evidence>
<comment type="catalytic activity">
    <reaction evidence="11">
        <text>beta-D-glucosyl-(1&lt;-&gt;1)-sphing-4-enine + H2O = sphing-4-enine + D-glucose</text>
        <dbReference type="Rhea" id="RHEA:59288"/>
        <dbReference type="ChEBI" id="CHEBI:4167"/>
        <dbReference type="ChEBI" id="CHEBI:15377"/>
        <dbReference type="ChEBI" id="CHEBI:57756"/>
        <dbReference type="ChEBI" id="CHEBI:83992"/>
    </reaction>
    <physiologicalReaction direction="left-to-right" evidence="11">
        <dbReference type="Rhea" id="RHEA:59289"/>
    </physiologicalReaction>
</comment>
<accession>A0A834INS7</accession>
<evidence type="ECO:0000256" key="9">
    <source>
        <dbReference type="ARBA" id="ARBA00051414"/>
    </source>
</evidence>
<comment type="catalytic activity">
    <reaction evidence="8">
        <text>beta-D-galactosyl-(1&lt;-&gt;1')-N-octadecanoylsphing-4-enine + H2O = N-octadecanoylsphing-4-enine + D-galactose</text>
        <dbReference type="Rhea" id="RHEA:59292"/>
        <dbReference type="ChEBI" id="CHEBI:4139"/>
        <dbReference type="ChEBI" id="CHEBI:15377"/>
        <dbReference type="ChEBI" id="CHEBI:72961"/>
        <dbReference type="ChEBI" id="CHEBI:84720"/>
    </reaction>
    <physiologicalReaction direction="left-to-right" evidence="8">
        <dbReference type="Rhea" id="RHEA:59293"/>
    </physiologicalReaction>
</comment>
<sequence>MKVLVLLSVFWLPGILGQISNKKFPESFQFGAATAAYQIEGAWDEDGKGESMWDRFIHEDPDRVKDRQNADIACDSYHKWREDIELLKELGVTLYRFSVSWPRILPNGTPNKINQAGIDHYKTFIKALKEAGIEPIVTLYHWDLPQHLLELGGWLNEQIADYFGEYARIAFKNFGDDVKIWATINEPKSTCLIGYGAGDSPPGLKLVADGVYQCAKVQLLAHAKAYHIYDDEFRAQQGGRISLVLDTTYNEPASDSDADKFGAELETEFNLGWYANPVYIGDWPELMKTRIANRSRQEGYSFSRLPEFTAEQLKYVNGTFDYFGLNMYTGLTAQYTGEFDIGEPNYYLDKGTSTSHGADWTPSTVSWLYSYPVGMRKLLNLVWNKYNPGTIYVTENGWASDGSLNDQGRIDYLQAYLSNLLDAILEDGVNVAGYTTWSLMDNFEWTEGYTQKFGIIHVDFDSPNRTRTFKESGRWYQKVVATRCLIDSCDE</sequence>
<dbReference type="FunFam" id="3.20.20.80:FF:000011">
    <property type="entry name" value="Cytosolic beta-glucosidase"/>
    <property type="match status" value="1"/>
</dbReference>
<dbReference type="AlphaFoldDB" id="A0A834INS7"/>
<evidence type="ECO:0000256" key="13">
    <source>
        <dbReference type="ARBA" id="ARBA00068094"/>
    </source>
</evidence>
<dbReference type="InterPro" id="IPR017853">
    <property type="entry name" value="GH"/>
</dbReference>
<gene>
    <name evidence="18" type="ORF">GWI33_022115</name>
</gene>
<evidence type="ECO:0000256" key="3">
    <source>
        <dbReference type="ARBA" id="ARBA00012744"/>
    </source>
</evidence>
<evidence type="ECO:0000256" key="8">
    <source>
        <dbReference type="ARBA" id="ARBA00050809"/>
    </source>
</evidence>
<dbReference type="GO" id="GO:0016052">
    <property type="term" value="P:carbohydrate catabolic process"/>
    <property type="evidence" value="ECO:0007669"/>
    <property type="project" value="UniProtKB-ARBA"/>
</dbReference>
<comment type="catalytic activity">
    <reaction evidence="7">
        <text>beta-D-galactosyl-(1&lt;-&gt;1)-sphing-4-enine + H2O = sphing-4-enine + D-galactose</text>
        <dbReference type="Rhea" id="RHEA:43908"/>
        <dbReference type="ChEBI" id="CHEBI:4139"/>
        <dbReference type="ChEBI" id="CHEBI:15377"/>
        <dbReference type="ChEBI" id="CHEBI:57756"/>
        <dbReference type="ChEBI" id="CHEBI:57934"/>
    </reaction>
    <physiologicalReaction direction="left-to-right" evidence="7">
        <dbReference type="Rhea" id="RHEA:43909"/>
    </physiologicalReaction>
</comment>
<dbReference type="InterPro" id="IPR033132">
    <property type="entry name" value="GH_1_N_CS"/>
</dbReference>
<dbReference type="PROSITE" id="PS00653">
    <property type="entry name" value="GLYCOSYL_HYDROL_F1_2"/>
    <property type="match status" value="1"/>
</dbReference>
<organism evidence="18 19">
    <name type="scientific">Rhynchophorus ferrugineus</name>
    <name type="common">Red palm weevil</name>
    <name type="synonym">Curculio ferrugineus</name>
    <dbReference type="NCBI Taxonomy" id="354439"/>
    <lineage>
        <taxon>Eukaryota</taxon>
        <taxon>Metazoa</taxon>
        <taxon>Ecdysozoa</taxon>
        <taxon>Arthropoda</taxon>
        <taxon>Hexapoda</taxon>
        <taxon>Insecta</taxon>
        <taxon>Pterygota</taxon>
        <taxon>Neoptera</taxon>
        <taxon>Endopterygota</taxon>
        <taxon>Coleoptera</taxon>
        <taxon>Polyphaga</taxon>
        <taxon>Cucujiformia</taxon>
        <taxon>Curculionidae</taxon>
        <taxon>Dryophthorinae</taxon>
        <taxon>Rhynchophorus</taxon>
    </lineage>
</organism>
<feature type="chain" id="PRO_5032695512" description="Cytosolic beta-glucosidase" evidence="17">
    <location>
        <begin position="18"/>
        <end position="491"/>
    </location>
</feature>
<keyword evidence="17" id="KW-0732">Signal</keyword>
<dbReference type="InterPro" id="IPR001360">
    <property type="entry name" value="Glyco_hydro_1"/>
</dbReference>
<evidence type="ECO:0000256" key="11">
    <source>
        <dbReference type="ARBA" id="ARBA00052085"/>
    </source>
</evidence>
<evidence type="ECO:0000256" key="6">
    <source>
        <dbReference type="ARBA" id="ARBA00033698"/>
    </source>
</evidence>
<comment type="caution">
    <text evidence="18">The sequence shown here is derived from an EMBL/GenBank/DDBJ whole genome shotgun (WGS) entry which is preliminary data.</text>
</comment>
<dbReference type="EC" id="3.2.1.46" evidence="2"/>
<evidence type="ECO:0000256" key="1">
    <source>
        <dbReference type="ARBA" id="ARBA00000448"/>
    </source>
</evidence>
<comment type="similarity">
    <text evidence="12">Belongs to the glycosyl hydrolase 1 family. Klotho subfamily.</text>
</comment>
<protein>
    <recommendedName>
        <fullName evidence="13">Cytosolic beta-glucosidase</fullName>
        <ecNumber evidence="3">3.2.1.21</ecNumber>
        <ecNumber evidence="2">3.2.1.46</ecNumber>
    </recommendedName>
    <alternativeName>
        <fullName evidence="14">Cytosolic galactosylceramidase</fullName>
    </alternativeName>
    <alternativeName>
        <fullName evidence="16">Cytosolic glucosylceramidase</fullName>
    </alternativeName>
    <alternativeName>
        <fullName evidence="15">Cytosolic glycosylceramidase</fullName>
    </alternativeName>
</protein>
<dbReference type="SUPFAM" id="SSF51445">
    <property type="entry name" value="(Trans)glycosidases"/>
    <property type="match status" value="1"/>
</dbReference>
<evidence type="ECO:0000256" key="10">
    <source>
        <dbReference type="ARBA" id="ARBA00051666"/>
    </source>
</evidence>
<dbReference type="PANTHER" id="PTHR10353:SF36">
    <property type="entry name" value="LP05116P"/>
    <property type="match status" value="1"/>
</dbReference>
<dbReference type="GO" id="GO:0008422">
    <property type="term" value="F:beta-glucosidase activity"/>
    <property type="evidence" value="ECO:0007669"/>
    <property type="project" value="UniProtKB-EC"/>
</dbReference>
<keyword evidence="19" id="KW-1185">Reference proteome</keyword>
<name>A0A834INS7_RHYFE</name>
<comment type="catalytic activity">
    <reaction evidence="1">
        <text>Hydrolysis of terminal, non-reducing beta-D-glucosyl residues with release of beta-D-glucose.</text>
        <dbReference type="EC" id="3.2.1.21"/>
    </reaction>
</comment>
<feature type="signal peptide" evidence="17">
    <location>
        <begin position="1"/>
        <end position="17"/>
    </location>
</feature>
<evidence type="ECO:0000256" key="4">
    <source>
        <dbReference type="ARBA" id="ARBA00022801"/>
    </source>
</evidence>
<evidence type="ECO:0000256" key="16">
    <source>
        <dbReference type="ARBA" id="ARBA00083229"/>
    </source>
</evidence>
<evidence type="ECO:0000256" key="17">
    <source>
        <dbReference type="SAM" id="SignalP"/>
    </source>
</evidence>
<comment type="catalytic activity">
    <reaction evidence="6">
        <text>a beta-D-galactosyl-(1&lt;-&gt;1')-N-acylsphing-4-enine + H2O = an N-acylsphing-4-enine + D-galactose</text>
        <dbReference type="Rhea" id="RHEA:14297"/>
        <dbReference type="ChEBI" id="CHEBI:4139"/>
        <dbReference type="ChEBI" id="CHEBI:15377"/>
        <dbReference type="ChEBI" id="CHEBI:18390"/>
        <dbReference type="ChEBI" id="CHEBI:52639"/>
        <dbReference type="EC" id="3.2.1.46"/>
    </reaction>
    <physiologicalReaction direction="left-to-right" evidence="6">
        <dbReference type="Rhea" id="RHEA:14298"/>
    </physiologicalReaction>
</comment>
<dbReference type="Gene3D" id="3.20.20.80">
    <property type="entry name" value="Glycosidases"/>
    <property type="match status" value="1"/>
</dbReference>
<dbReference type="PRINTS" id="PR00131">
    <property type="entry name" value="GLHYDRLASE1"/>
</dbReference>
<evidence type="ECO:0000313" key="18">
    <source>
        <dbReference type="EMBL" id="KAF7284529.1"/>
    </source>
</evidence>
<dbReference type="OrthoDB" id="65569at2759"/>
<evidence type="ECO:0000256" key="15">
    <source>
        <dbReference type="ARBA" id="ARBA00081896"/>
    </source>
</evidence>